<comment type="caution">
    <text evidence="8">The sequence shown here is derived from an EMBL/GenBank/DDBJ whole genome shotgun (WGS) entry which is preliminary data.</text>
</comment>
<dbReference type="PANTHER" id="PTHR12911">
    <property type="entry name" value="SAD1/UNC-84-LIKE PROTEIN-RELATED"/>
    <property type="match status" value="1"/>
</dbReference>
<dbReference type="AlphaFoldDB" id="A0AAV5HXH2"/>
<feature type="coiled-coil region" evidence="5">
    <location>
        <begin position="186"/>
        <end position="220"/>
    </location>
</feature>
<keyword evidence="5" id="KW-0175">Coiled coil</keyword>
<evidence type="ECO:0000256" key="6">
    <source>
        <dbReference type="SAM" id="Phobius"/>
    </source>
</evidence>
<dbReference type="PANTHER" id="PTHR12911:SF8">
    <property type="entry name" value="KLAROID PROTEIN-RELATED"/>
    <property type="match status" value="1"/>
</dbReference>
<evidence type="ECO:0000313" key="8">
    <source>
        <dbReference type="EMBL" id="GKU91445.1"/>
    </source>
</evidence>
<dbReference type="InterPro" id="IPR012919">
    <property type="entry name" value="SUN_dom"/>
</dbReference>
<keyword evidence="4 6" id="KW-0472">Membrane</keyword>
<protein>
    <recommendedName>
        <fullName evidence="7">SUN domain-containing protein</fullName>
    </recommendedName>
</protein>
<evidence type="ECO:0000256" key="2">
    <source>
        <dbReference type="ARBA" id="ARBA00022692"/>
    </source>
</evidence>
<dbReference type="InterPro" id="IPR045119">
    <property type="entry name" value="SUN1-5"/>
</dbReference>
<dbReference type="GO" id="GO:0005635">
    <property type="term" value="C:nuclear envelope"/>
    <property type="evidence" value="ECO:0007669"/>
    <property type="project" value="UniProtKB-ARBA"/>
</dbReference>
<accession>A0AAV5HXH2</accession>
<gene>
    <name evidence="8" type="ORF">SLEP1_g5319</name>
</gene>
<evidence type="ECO:0000313" key="9">
    <source>
        <dbReference type="Proteomes" id="UP001054252"/>
    </source>
</evidence>
<dbReference type="GO" id="GO:0043495">
    <property type="term" value="F:protein-membrane adaptor activity"/>
    <property type="evidence" value="ECO:0007669"/>
    <property type="project" value="TreeGrafter"/>
</dbReference>
<sequence length="457" mass="50367">MSTSTVSITANPVARRRTAVAGGRKSSIELVPAEPTLNGAVVGDDKGIVGPSRDLSHRSIRGDATKDLLQAKNPALAHNSTISPRRTSKTATKPEKPLWLTVLSIFAKNLVLLLVLAGLVQIIRRMLLRHGESTMLGTNMGLSEIEGRIAEVESFMKTTAKMIQVQVDVVDRRMDGEMGGLRREMDNKIEDQHTILQNALKNMEDKSKELENSMNELKNVNWLSKEEFEKMYEELKKGVGESGEIENDVSLDDLRAYAREIVEKEIEKHAADGLGRADYALASGGAMVVRHSEPYAAGKGLNWFLIASGNGVLNDAVKMLKPSFGEPGHCFALKGSIGFVEIKLRTAIIPEAVTLEHVDKSVAYDRSSAPKHCHVSGWLQERDGGISGKIYRLAEFTYDLERSNAQTFNMLKDTGIIIDTIRLDFLSNHGSPAHTCIYRFRVHGYEPESVSVMATQP</sequence>
<dbReference type="EMBL" id="BPVZ01000005">
    <property type="protein sequence ID" value="GKU91445.1"/>
    <property type="molecule type" value="Genomic_DNA"/>
</dbReference>
<dbReference type="Gene3D" id="2.60.120.260">
    <property type="entry name" value="Galactose-binding domain-like"/>
    <property type="match status" value="1"/>
</dbReference>
<reference evidence="8 9" key="1">
    <citation type="journal article" date="2021" name="Commun. Biol.">
        <title>The genome of Shorea leprosula (Dipterocarpaceae) highlights the ecological relevance of drought in aseasonal tropical rainforests.</title>
        <authorList>
            <person name="Ng K.K.S."/>
            <person name="Kobayashi M.J."/>
            <person name="Fawcett J.A."/>
            <person name="Hatakeyama M."/>
            <person name="Paape T."/>
            <person name="Ng C.H."/>
            <person name="Ang C.C."/>
            <person name="Tnah L.H."/>
            <person name="Lee C.T."/>
            <person name="Nishiyama T."/>
            <person name="Sese J."/>
            <person name="O'Brien M.J."/>
            <person name="Copetti D."/>
            <person name="Mohd Noor M.I."/>
            <person name="Ong R.C."/>
            <person name="Putra M."/>
            <person name="Sireger I.Z."/>
            <person name="Indrioko S."/>
            <person name="Kosugi Y."/>
            <person name="Izuno A."/>
            <person name="Isagi Y."/>
            <person name="Lee S.L."/>
            <person name="Shimizu K.K."/>
        </authorList>
    </citation>
    <scope>NUCLEOTIDE SEQUENCE [LARGE SCALE GENOMIC DNA]</scope>
    <source>
        <strain evidence="8">214</strain>
    </source>
</reference>
<dbReference type="Pfam" id="PF07738">
    <property type="entry name" value="Sad1_UNC"/>
    <property type="match status" value="1"/>
</dbReference>
<evidence type="ECO:0000259" key="7">
    <source>
        <dbReference type="PROSITE" id="PS51469"/>
    </source>
</evidence>
<name>A0AAV5HXH2_9ROSI</name>
<evidence type="ECO:0000256" key="1">
    <source>
        <dbReference type="ARBA" id="ARBA00004370"/>
    </source>
</evidence>
<keyword evidence="3 6" id="KW-1133">Transmembrane helix</keyword>
<dbReference type="GO" id="GO:0016020">
    <property type="term" value="C:membrane"/>
    <property type="evidence" value="ECO:0007669"/>
    <property type="project" value="UniProtKB-SubCell"/>
</dbReference>
<feature type="transmembrane region" description="Helical" evidence="6">
    <location>
        <begin position="98"/>
        <end position="120"/>
    </location>
</feature>
<organism evidence="8 9">
    <name type="scientific">Rubroshorea leprosula</name>
    <dbReference type="NCBI Taxonomy" id="152421"/>
    <lineage>
        <taxon>Eukaryota</taxon>
        <taxon>Viridiplantae</taxon>
        <taxon>Streptophyta</taxon>
        <taxon>Embryophyta</taxon>
        <taxon>Tracheophyta</taxon>
        <taxon>Spermatophyta</taxon>
        <taxon>Magnoliopsida</taxon>
        <taxon>eudicotyledons</taxon>
        <taxon>Gunneridae</taxon>
        <taxon>Pentapetalae</taxon>
        <taxon>rosids</taxon>
        <taxon>malvids</taxon>
        <taxon>Malvales</taxon>
        <taxon>Dipterocarpaceae</taxon>
        <taxon>Rubroshorea</taxon>
    </lineage>
</organism>
<feature type="domain" description="SUN" evidence="7">
    <location>
        <begin position="283"/>
        <end position="447"/>
    </location>
</feature>
<keyword evidence="9" id="KW-1185">Reference proteome</keyword>
<evidence type="ECO:0000256" key="5">
    <source>
        <dbReference type="SAM" id="Coils"/>
    </source>
</evidence>
<dbReference type="Proteomes" id="UP001054252">
    <property type="component" value="Unassembled WGS sequence"/>
</dbReference>
<proteinExistence type="predicted"/>
<keyword evidence="2 6" id="KW-0812">Transmembrane</keyword>
<comment type="subcellular location">
    <subcellularLocation>
        <location evidence="1">Membrane</location>
    </subcellularLocation>
</comment>
<dbReference type="PROSITE" id="PS51469">
    <property type="entry name" value="SUN"/>
    <property type="match status" value="1"/>
</dbReference>
<evidence type="ECO:0000256" key="4">
    <source>
        <dbReference type="ARBA" id="ARBA00023136"/>
    </source>
</evidence>
<evidence type="ECO:0000256" key="3">
    <source>
        <dbReference type="ARBA" id="ARBA00022989"/>
    </source>
</evidence>